<dbReference type="InterPro" id="IPR059101">
    <property type="entry name" value="NFACT-R_2"/>
</dbReference>
<feature type="domain" description="NFACT protein RNA binding" evidence="1">
    <location>
        <begin position="14"/>
        <end position="110"/>
    </location>
</feature>
<protein>
    <recommendedName>
        <fullName evidence="1">NFACT protein RNA binding domain-containing protein</fullName>
    </recommendedName>
</protein>
<dbReference type="Pfam" id="PF18297">
    <property type="entry name" value="NFACT-R_2"/>
    <property type="match status" value="1"/>
</dbReference>
<dbReference type="AlphaFoldDB" id="A0A3B1CNV9"/>
<accession>A0A3B1CNV9</accession>
<feature type="non-terminal residue" evidence="2">
    <location>
        <position position="1"/>
    </location>
</feature>
<organism evidence="2">
    <name type="scientific">hydrothermal vent metagenome</name>
    <dbReference type="NCBI Taxonomy" id="652676"/>
    <lineage>
        <taxon>unclassified sequences</taxon>
        <taxon>metagenomes</taxon>
        <taxon>ecological metagenomes</taxon>
    </lineage>
</organism>
<evidence type="ECO:0000259" key="1">
    <source>
        <dbReference type="Pfam" id="PF18297"/>
    </source>
</evidence>
<evidence type="ECO:0000313" key="2">
    <source>
        <dbReference type="EMBL" id="VAX28161.1"/>
    </source>
</evidence>
<dbReference type="EMBL" id="UOGH01000077">
    <property type="protein sequence ID" value="VAX28161.1"/>
    <property type="molecule type" value="Genomic_DNA"/>
</dbReference>
<sequence length="133" mass="14318">STPGLTELHLLRVGRHFRTSPECKIIVGRNEAENEKIIALASSEDTLLSVEGIGSPTTIITGRASDNEIMTAASLTARYSDAKHLPQVEVTVSTLKGISYKLICNPATDDLIAGCRVTDNWRLKAEQAGRLAS</sequence>
<name>A0A3B1CNV9_9ZZZZ</name>
<proteinExistence type="predicted"/>
<reference evidence="2" key="1">
    <citation type="submission" date="2018-06" db="EMBL/GenBank/DDBJ databases">
        <authorList>
            <person name="Zhirakovskaya E."/>
        </authorList>
    </citation>
    <scope>NUCLEOTIDE SEQUENCE</scope>
</reference>
<gene>
    <name evidence="2" type="ORF">MNBD_NITROSPIRAE02-477</name>
</gene>